<name>A4JTN2_BURVG</name>
<comment type="similarity">
    <text evidence="1">Belongs to the GSP E family.</text>
</comment>
<dbReference type="GO" id="GO:0005524">
    <property type="term" value="F:ATP binding"/>
    <property type="evidence" value="ECO:0007669"/>
    <property type="project" value="UniProtKB-KW"/>
</dbReference>
<dbReference type="PANTHER" id="PTHR30258">
    <property type="entry name" value="TYPE II SECRETION SYSTEM PROTEIN GSPE-RELATED"/>
    <property type="match status" value="1"/>
</dbReference>
<dbReference type="PANTHER" id="PTHR30258:SF2">
    <property type="entry name" value="COMG OPERON PROTEIN 1"/>
    <property type="match status" value="1"/>
</dbReference>
<dbReference type="AlphaFoldDB" id="A4JTN2"/>
<evidence type="ECO:0000313" key="6">
    <source>
        <dbReference type="Proteomes" id="UP000002287"/>
    </source>
</evidence>
<dbReference type="KEGG" id="bvi:Bcep1808_6747"/>
<gene>
    <name evidence="5" type="ordered locus">Bcep1808_6747</name>
</gene>
<dbReference type="GO" id="GO:0005886">
    <property type="term" value="C:plasma membrane"/>
    <property type="evidence" value="ECO:0007669"/>
    <property type="project" value="TreeGrafter"/>
</dbReference>
<dbReference type="Gene3D" id="3.30.450.90">
    <property type="match status" value="1"/>
</dbReference>
<accession>A4JTN2</accession>
<dbReference type="Gene3D" id="3.40.50.300">
    <property type="entry name" value="P-loop containing nucleotide triphosphate hydrolases"/>
    <property type="match status" value="1"/>
</dbReference>
<dbReference type="SUPFAM" id="SSF160246">
    <property type="entry name" value="EspE N-terminal domain-like"/>
    <property type="match status" value="1"/>
</dbReference>
<evidence type="ECO:0000313" key="5">
    <source>
        <dbReference type="EMBL" id="ABO59635.1"/>
    </source>
</evidence>
<dbReference type="CDD" id="cd01129">
    <property type="entry name" value="PulE-GspE-like"/>
    <property type="match status" value="1"/>
</dbReference>
<keyword evidence="3" id="KW-0067">ATP-binding</keyword>
<dbReference type="Proteomes" id="UP000002287">
    <property type="component" value="Plasmid pBVIE01"/>
</dbReference>
<dbReference type="EMBL" id="CP000617">
    <property type="protein sequence ID" value="ABO59635.1"/>
    <property type="molecule type" value="Genomic_DNA"/>
</dbReference>
<reference evidence="5 6" key="1">
    <citation type="submission" date="2007-03" db="EMBL/GenBank/DDBJ databases">
        <title>Complete sequence of plasmid pBVIE01 of Burkholderia vietnamiensis G4.</title>
        <authorList>
            <consortium name="US DOE Joint Genome Institute"/>
            <person name="Copeland A."/>
            <person name="Lucas S."/>
            <person name="Lapidus A."/>
            <person name="Barry K."/>
            <person name="Detter J.C."/>
            <person name="Glavina del Rio T."/>
            <person name="Hammon N."/>
            <person name="Israni S."/>
            <person name="Dalin E."/>
            <person name="Tice H."/>
            <person name="Pitluck S."/>
            <person name="Chain P."/>
            <person name="Malfatti S."/>
            <person name="Shin M."/>
            <person name="Vergez L."/>
            <person name="Schmutz J."/>
            <person name="Larimer F."/>
            <person name="Land M."/>
            <person name="Hauser L."/>
            <person name="Kyrpides N."/>
            <person name="Tiedje J."/>
            <person name="Richardson P."/>
        </authorList>
    </citation>
    <scope>NUCLEOTIDE SEQUENCE [LARGE SCALE GENOMIC DNA]</scope>
    <source>
        <strain evidence="6">G4 / LMG 22486</strain>
        <plasmid evidence="5 6">pBVIE01</plasmid>
    </source>
</reference>
<proteinExistence type="inferred from homology"/>
<dbReference type="InterPro" id="IPR037257">
    <property type="entry name" value="T2SS_E_N_sf"/>
</dbReference>
<dbReference type="HOGENOM" id="CLU_013446_2_2_4"/>
<feature type="domain" description="Bacterial type II secretion system protein E" evidence="4">
    <location>
        <begin position="18"/>
        <end position="389"/>
    </location>
</feature>
<keyword evidence="2" id="KW-0547">Nucleotide-binding</keyword>
<dbReference type="SUPFAM" id="SSF52540">
    <property type="entry name" value="P-loop containing nucleoside triphosphate hydrolases"/>
    <property type="match status" value="1"/>
</dbReference>
<geneLocation type="plasmid" evidence="5 6">
    <name>pBVIE01</name>
</geneLocation>
<sequence>MKEPDLFFPTGSHDRAAADYLNGMFLRAAQRRAADVHMLFESDTTLVQYGISGGLVEVDRVSNSLAKQLDDKLRARANIAASDRHTALDGRLRLKFEDRIVDGRVSIVPTISGQKIVVRLTDNSESVSTLAEIEMTPMVRQCLLDILMEPNGIFLVCGPTGSGKSTTLYAAIMELHDGTRNIYTLENPVEKIIPGITQVPINQHMTFAGGLRAGLRQAPNVMLVGEIRDLETAMIAIQAANTGHLVLATVHANNSGMAVTRLLDMGLDPKTIADALRGVLSQRLVDKLTPNPERLMREATEAEMHWMENAGIHHAGLRFPANVTEEDYAGRMPVMEIFRADGRVREAILSRGGEIDVFNAAMRQVQFETMAQASTRLAAAGFTTLERAMKLDRDEPPVPEIKRLGQVLVDLGCATPEQTFAAAEQQVELRKRGKVRRIGQILIETGVCTAQQVIEAIGFTEGAPEMIRYFVLNGRVSQSLSIEVEARWRHERAGQSLFHLYFELNHLTQDDFNDPSLIQFFGRRVARTARPYNGSGSNAAGVNAVAATV</sequence>
<protein>
    <submittedName>
        <fullName evidence="5">Type II secretion system protein E</fullName>
    </submittedName>
</protein>
<evidence type="ECO:0000256" key="3">
    <source>
        <dbReference type="ARBA" id="ARBA00022840"/>
    </source>
</evidence>
<evidence type="ECO:0000256" key="1">
    <source>
        <dbReference type="ARBA" id="ARBA00006611"/>
    </source>
</evidence>
<organism evidence="5 6">
    <name type="scientific">Burkholderia vietnamiensis (strain G4 / LMG 22486)</name>
    <name type="common">Burkholderia cepacia (strain R1808)</name>
    <dbReference type="NCBI Taxonomy" id="269482"/>
    <lineage>
        <taxon>Bacteria</taxon>
        <taxon>Pseudomonadati</taxon>
        <taxon>Pseudomonadota</taxon>
        <taxon>Betaproteobacteria</taxon>
        <taxon>Burkholderiales</taxon>
        <taxon>Burkholderiaceae</taxon>
        <taxon>Burkholderia</taxon>
        <taxon>Burkholderia cepacia complex</taxon>
    </lineage>
</organism>
<dbReference type="InterPro" id="IPR027417">
    <property type="entry name" value="P-loop_NTPase"/>
</dbReference>
<dbReference type="InterPro" id="IPR001482">
    <property type="entry name" value="T2SS/T4SS_dom"/>
</dbReference>
<dbReference type="Pfam" id="PF00437">
    <property type="entry name" value="T2SSE"/>
    <property type="match status" value="1"/>
</dbReference>
<evidence type="ECO:0000259" key="4">
    <source>
        <dbReference type="Pfam" id="PF00437"/>
    </source>
</evidence>
<dbReference type="GO" id="GO:0016887">
    <property type="term" value="F:ATP hydrolysis activity"/>
    <property type="evidence" value="ECO:0007669"/>
    <property type="project" value="TreeGrafter"/>
</dbReference>
<keyword evidence="5" id="KW-0614">Plasmid</keyword>
<evidence type="ECO:0000256" key="2">
    <source>
        <dbReference type="ARBA" id="ARBA00022741"/>
    </source>
</evidence>